<dbReference type="Proteomes" id="UP000789570">
    <property type="component" value="Unassembled WGS sequence"/>
</dbReference>
<organism evidence="2 3">
    <name type="scientific">Funneliformis caledonium</name>
    <dbReference type="NCBI Taxonomy" id="1117310"/>
    <lineage>
        <taxon>Eukaryota</taxon>
        <taxon>Fungi</taxon>
        <taxon>Fungi incertae sedis</taxon>
        <taxon>Mucoromycota</taxon>
        <taxon>Glomeromycotina</taxon>
        <taxon>Glomeromycetes</taxon>
        <taxon>Glomerales</taxon>
        <taxon>Glomeraceae</taxon>
        <taxon>Funneliformis</taxon>
    </lineage>
</organism>
<gene>
    <name evidence="2" type="ORF">FCALED_LOCUS9696</name>
</gene>
<keyword evidence="3" id="KW-1185">Reference proteome</keyword>
<accession>A0A9N9GST8</accession>
<dbReference type="EMBL" id="CAJVPQ010003287">
    <property type="protein sequence ID" value="CAG8623809.1"/>
    <property type="molecule type" value="Genomic_DNA"/>
</dbReference>
<feature type="region of interest" description="Disordered" evidence="1">
    <location>
        <begin position="1"/>
        <end position="21"/>
    </location>
</feature>
<dbReference type="OrthoDB" id="2430166at2759"/>
<protein>
    <submittedName>
        <fullName evidence="2">8862_t:CDS:1</fullName>
    </submittedName>
</protein>
<feature type="non-terminal residue" evidence="2">
    <location>
        <position position="1"/>
    </location>
</feature>
<evidence type="ECO:0000313" key="2">
    <source>
        <dbReference type="EMBL" id="CAG8623809.1"/>
    </source>
</evidence>
<name>A0A9N9GST8_9GLOM</name>
<dbReference type="AlphaFoldDB" id="A0A9N9GST8"/>
<evidence type="ECO:0000256" key="1">
    <source>
        <dbReference type="SAM" id="MobiDB-lite"/>
    </source>
</evidence>
<proteinExistence type="predicted"/>
<sequence>EGSNKRKFNLNEPYPHDTTEPQFKKRKIMGSRHHTTKDEMDILLC</sequence>
<reference evidence="2" key="1">
    <citation type="submission" date="2021-06" db="EMBL/GenBank/DDBJ databases">
        <authorList>
            <person name="Kallberg Y."/>
            <person name="Tangrot J."/>
            <person name="Rosling A."/>
        </authorList>
    </citation>
    <scope>NUCLEOTIDE SEQUENCE</scope>
    <source>
        <strain evidence="2">UK204</strain>
    </source>
</reference>
<comment type="caution">
    <text evidence="2">The sequence shown here is derived from an EMBL/GenBank/DDBJ whole genome shotgun (WGS) entry which is preliminary data.</text>
</comment>
<evidence type="ECO:0000313" key="3">
    <source>
        <dbReference type="Proteomes" id="UP000789570"/>
    </source>
</evidence>